<evidence type="ECO:0000313" key="1">
    <source>
        <dbReference type="EMBL" id="QJD95492.1"/>
    </source>
</evidence>
<dbReference type="AlphaFoldDB" id="A0A7L5DWM5"/>
<organism evidence="1 2">
    <name type="scientific">Mucilaginibacter robiniae</name>
    <dbReference type="NCBI Taxonomy" id="2728022"/>
    <lineage>
        <taxon>Bacteria</taxon>
        <taxon>Pseudomonadati</taxon>
        <taxon>Bacteroidota</taxon>
        <taxon>Sphingobacteriia</taxon>
        <taxon>Sphingobacteriales</taxon>
        <taxon>Sphingobacteriaceae</taxon>
        <taxon>Mucilaginibacter</taxon>
    </lineage>
</organism>
<evidence type="ECO:0000313" key="2">
    <source>
        <dbReference type="Proteomes" id="UP000503278"/>
    </source>
</evidence>
<dbReference type="KEGG" id="mrob:HH214_06190"/>
<protein>
    <submittedName>
        <fullName evidence="1">Uncharacterized protein</fullName>
    </submittedName>
</protein>
<name>A0A7L5DWM5_9SPHI</name>
<accession>A0A7L5DWM5</accession>
<gene>
    <name evidence="1" type="ORF">HH214_06190</name>
</gene>
<proteinExistence type="predicted"/>
<reference evidence="1 2" key="1">
    <citation type="submission" date="2020-04" db="EMBL/GenBank/DDBJ databases">
        <title>Genome sequencing of novel species.</title>
        <authorList>
            <person name="Heo J."/>
            <person name="Kim S.-J."/>
            <person name="Kim J.-S."/>
            <person name="Hong S.-B."/>
            <person name="Kwon S.-W."/>
        </authorList>
    </citation>
    <scope>NUCLEOTIDE SEQUENCE [LARGE SCALE GENOMIC DNA]</scope>
    <source>
        <strain evidence="1 2">F39-2</strain>
    </source>
</reference>
<sequence>MKKNSLFRYYRVFKNDTTVTEISTNNFKLLPALLSQRVFPVHSNIQEEVTHHVHSGYILPDDSEMFYGYASKTMAMRKAKAGALQHINRLIAEVTQGINKLKTHRALHYQDLNDTLLESNIRKLEREMYIK</sequence>
<dbReference type="EMBL" id="CP051682">
    <property type="protein sequence ID" value="QJD95492.1"/>
    <property type="molecule type" value="Genomic_DNA"/>
</dbReference>
<dbReference type="Proteomes" id="UP000503278">
    <property type="component" value="Chromosome"/>
</dbReference>
<dbReference type="RefSeq" id="WP_169606502.1">
    <property type="nucleotide sequence ID" value="NZ_CP051682.1"/>
</dbReference>
<keyword evidence="2" id="KW-1185">Reference proteome</keyword>